<dbReference type="Proteomes" id="UP001162031">
    <property type="component" value="Unassembled WGS sequence"/>
</dbReference>
<dbReference type="PANTHER" id="PTHR34062">
    <property type="entry name" value="OXIDOREDUCTASE 21 KDA SUBUNIT, PUTATIVE (AFU_ORTHOLOGUE AFUA_4G04750)-RELATED"/>
    <property type="match status" value="1"/>
</dbReference>
<keyword evidence="4" id="KW-1185">Reference proteome</keyword>
<dbReference type="EMBL" id="CANTFL010000409">
    <property type="protein sequence ID" value="CAI5722156.1"/>
    <property type="molecule type" value="Genomic_DNA"/>
</dbReference>
<accession>A0AAV0TJK9</accession>
<evidence type="ECO:0000313" key="3">
    <source>
        <dbReference type="EMBL" id="CAI5722156.1"/>
    </source>
</evidence>
<feature type="transmembrane region" description="Helical" evidence="1">
    <location>
        <begin position="37"/>
        <end position="55"/>
    </location>
</feature>
<keyword evidence="1" id="KW-0472">Membrane</keyword>
<feature type="transmembrane region" description="Helical" evidence="1">
    <location>
        <begin position="67"/>
        <end position="85"/>
    </location>
</feature>
<comment type="caution">
    <text evidence="3">The sequence shown here is derived from an EMBL/GenBank/DDBJ whole genome shotgun (WGS) entry which is preliminary data.</text>
</comment>
<dbReference type="InterPro" id="IPR053229">
    <property type="entry name" value="NADH-Q_oxidrdct_subunit"/>
</dbReference>
<name>A0AAV0TJK9_HYABA</name>
<dbReference type="InterPro" id="IPR019721">
    <property type="entry name" value="NADH-UbQ_OxRdtase_su21_N"/>
</dbReference>
<protein>
    <recommendedName>
        <fullName evidence="2">NADH-ubiquinone oxidoreductase 21kDa subunit N-terminal domain-containing protein</fullName>
    </recommendedName>
</protein>
<organism evidence="3 4">
    <name type="scientific">Hyaloperonospora brassicae</name>
    <name type="common">Brassica downy mildew</name>
    <name type="synonym">Peronospora brassicae</name>
    <dbReference type="NCBI Taxonomy" id="162125"/>
    <lineage>
        <taxon>Eukaryota</taxon>
        <taxon>Sar</taxon>
        <taxon>Stramenopiles</taxon>
        <taxon>Oomycota</taxon>
        <taxon>Peronosporomycetes</taxon>
        <taxon>Peronosporales</taxon>
        <taxon>Peronosporaceae</taxon>
        <taxon>Hyaloperonospora</taxon>
    </lineage>
</organism>
<evidence type="ECO:0000259" key="2">
    <source>
        <dbReference type="Pfam" id="PF10785"/>
    </source>
</evidence>
<dbReference type="Pfam" id="PF10785">
    <property type="entry name" value="NADH-u_ox-rdase"/>
    <property type="match status" value="1"/>
</dbReference>
<proteinExistence type="predicted"/>
<feature type="domain" description="NADH-ubiquinone oxidoreductase 21kDa subunit N-terminal" evidence="2">
    <location>
        <begin position="14"/>
        <end position="93"/>
    </location>
</feature>
<dbReference type="AlphaFoldDB" id="A0AAV0TJK9"/>
<sequence length="112" mass="12543">MDRKRPELHDPRVPRFPVIYKEPTSEQVRENMSRADFIQSAIVGTVCFPLGYIVARQLDRSLARPGMWFTGILGAAGSVALGFHNSSLRLQGFGRNDEEVARYGPPSTQQQP</sequence>
<keyword evidence="1" id="KW-1133">Transmembrane helix</keyword>
<evidence type="ECO:0000256" key="1">
    <source>
        <dbReference type="SAM" id="Phobius"/>
    </source>
</evidence>
<gene>
    <name evidence="3" type="ORF">HBR001_LOCUS2800</name>
</gene>
<reference evidence="3" key="1">
    <citation type="submission" date="2022-12" db="EMBL/GenBank/DDBJ databases">
        <authorList>
            <person name="Webb A."/>
        </authorList>
    </citation>
    <scope>NUCLEOTIDE SEQUENCE</scope>
    <source>
        <strain evidence="3">Hp1</strain>
    </source>
</reference>
<evidence type="ECO:0000313" key="4">
    <source>
        <dbReference type="Proteomes" id="UP001162031"/>
    </source>
</evidence>
<dbReference type="PANTHER" id="PTHR34062:SF1">
    <property type="entry name" value="NADH-UBIQUINONE OXIDOREDUCTASE 21KDA SUBUNIT N-TERMINAL DOMAIN-CONTAINING PROTEIN"/>
    <property type="match status" value="1"/>
</dbReference>
<keyword evidence="1" id="KW-0812">Transmembrane</keyword>